<sequence>MVSSRRAFLRSAAGIAIVSGTGAIFAQPSIASSDNPAIPSEDRVSKARRAHAEIVPGAKSPNGWLINTAANAGGSVWTRPVPGTGFEIDVAIGHVEVILVHVVRRFHYEIDTLRPGEVIGFKSPDKVKRRELNHASGTAIDIRAGHYPPGVRNGFYPHEAAVIRDILAECEGVVQWGGDFSAPDEAHFEIGVPPTDERVRKVAQKIRGWNNIPGAGAGVIRELKVTN</sequence>
<feature type="signal peptide" evidence="1">
    <location>
        <begin position="1"/>
        <end position="26"/>
    </location>
</feature>
<dbReference type="InterPro" id="IPR006311">
    <property type="entry name" value="TAT_signal"/>
</dbReference>
<protein>
    <recommendedName>
        <fullName evidence="2">Peptidase M15C domain-containing protein</fullName>
    </recommendedName>
</protein>
<dbReference type="RefSeq" id="WP_155349198.1">
    <property type="nucleotide sequence ID" value="NZ_BAAAHM010000041.1"/>
</dbReference>
<name>A0A5M3XSR8_9ACTN</name>
<keyword evidence="4" id="KW-1185">Reference proteome</keyword>
<dbReference type="InterPro" id="IPR039561">
    <property type="entry name" value="Peptidase_M15C"/>
</dbReference>
<feature type="chain" id="PRO_5039086005" description="Peptidase M15C domain-containing protein" evidence="1">
    <location>
        <begin position="27"/>
        <end position="227"/>
    </location>
</feature>
<dbReference type="GO" id="GO:0008233">
    <property type="term" value="F:peptidase activity"/>
    <property type="evidence" value="ECO:0007669"/>
    <property type="project" value="InterPro"/>
</dbReference>
<comment type="caution">
    <text evidence="3">The sequence shown here is derived from an EMBL/GenBank/DDBJ whole genome shotgun (WGS) entry which is preliminary data.</text>
</comment>
<accession>A0A5M3XSR8</accession>
<evidence type="ECO:0000313" key="4">
    <source>
        <dbReference type="Proteomes" id="UP000377595"/>
    </source>
</evidence>
<evidence type="ECO:0000313" key="3">
    <source>
        <dbReference type="EMBL" id="GES24347.1"/>
    </source>
</evidence>
<organism evidence="3 4">
    <name type="scientific">Acrocarpospora pleiomorpha</name>
    <dbReference type="NCBI Taxonomy" id="90975"/>
    <lineage>
        <taxon>Bacteria</taxon>
        <taxon>Bacillati</taxon>
        <taxon>Actinomycetota</taxon>
        <taxon>Actinomycetes</taxon>
        <taxon>Streptosporangiales</taxon>
        <taxon>Streptosporangiaceae</taxon>
        <taxon>Acrocarpospora</taxon>
    </lineage>
</organism>
<reference evidence="3 4" key="1">
    <citation type="submission" date="2019-10" db="EMBL/GenBank/DDBJ databases">
        <title>Whole genome shotgun sequence of Acrocarpospora pleiomorpha NBRC 16267.</title>
        <authorList>
            <person name="Ichikawa N."/>
            <person name="Kimura A."/>
            <person name="Kitahashi Y."/>
            <person name="Komaki H."/>
            <person name="Oguchi A."/>
        </authorList>
    </citation>
    <scope>NUCLEOTIDE SEQUENCE [LARGE SCALE GENOMIC DNA]</scope>
    <source>
        <strain evidence="3 4">NBRC 16267</strain>
    </source>
</reference>
<feature type="domain" description="Peptidase M15C" evidence="2">
    <location>
        <begin position="133"/>
        <end position="190"/>
    </location>
</feature>
<dbReference type="OrthoDB" id="3631190at2"/>
<evidence type="ECO:0000256" key="1">
    <source>
        <dbReference type="SAM" id="SignalP"/>
    </source>
</evidence>
<keyword evidence="1" id="KW-0732">Signal</keyword>
<dbReference type="EMBL" id="BLAF01000051">
    <property type="protein sequence ID" value="GES24347.1"/>
    <property type="molecule type" value="Genomic_DNA"/>
</dbReference>
<dbReference type="Proteomes" id="UP000377595">
    <property type="component" value="Unassembled WGS sequence"/>
</dbReference>
<proteinExistence type="predicted"/>
<dbReference type="AlphaFoldDB" id="A0A5M3XSR8"/>
<dbReference type="PROSITE" id="PS51318">
    <property type="entry name" value="TAT"/>
    <property type="match status" value="1"/>
</dbReference>
<dbReference type="Pfam" id="PF13539">
    <property type="entry name" value="Peptidase_M15_4"/>
    <property type="match status" value="1"/>
</dbReference>
<gene>
    <name evidence="3" type="ORF">Aple_072460</name>
</gene>
<evidence type="ECO:0000259" key="2">
    <source>
        <dbReference type="Pfam" id="PF13539"/>
    </source>
</evidence>